<dbReference type="Proteomes" id="UP000256304">
    <property type="component" value="Unassembled WGS sequence"/>
</dbReference>
<reference evidence="2 3" key="1">
    <citation type="submission" date="2018-08" db="EMBL/GenBank/DDBJ databases">
        <title>Genomic Encyclopedia of Type Strains, Phase III (KMG-III): the genomes of soil and plant-associated and newly described type strains.</title>
        <authorList>
            <person name="Whitman W."/>
        </authorList>
    </citation>
    <scope>NUCLEOTIDE SEQUENCE [LARGE SCALE GENOMIC DNA]</scope>
    <source>
        <strain evidence="2 3">CGMCC 1.10966</strain>
    </source>
</reference>
<accession>A0A3D9RIC3</accession>
<dbReference type="AlphaFoldDB" id="A0A3D9RIC3"/>
<keyword evidence="3" id="KW-1185">Reference proteome</keyword>
<dbReference type="EMBL" id="QTTN01000026">
    <property type="protein sequence ID" value="REE78547.1"/>
    <property type="molecule type" value="Genomic_DNA"/>
</dbReference>
<organism evidence="2 3">
    <name type="scientific">Paenibacillus taihuensis</name>
    <dbReference type="NCBI Taxonomy" id="1156355"/>
    <lineage>
        <taxon>Bacteria</taxon>
        <taxon>Bacillati</taxon>
        <taxon>Bacillota</taxon>
        <taxon>Bacilli</taxon>
        <taxon>Bacillales</taxon>
        <taxon>Paenibacillaceae</taxon>
        <taxon>Paenibacillus</taxon>
    </lineage>
</organism>
<keyword evidence="1" id="KW-0812">Transmembrane</keyword>
<name>A0A3D9RIC3_9BACL</name>
<keyword evidence="1" id="KW-1133">Transmembrane helix</keyword>
<feature type="transmembrane region" description="Helical" evidence="1">
    <location>
        <begin position="12"/>
        <end position="31"/>
    </location>
</feature>
<proteinExistence type="predicted"/>
<evidence type="ECO:0000313" key="2">
    <source>
        <dbReference type="EMBL" id="REE78547.1"/>
    </source>
</evidence>
<gene>
    <name evidence="2" type="ORF">A8990_12621</name>
</gene>
<sequence length="81" mass="9503">MNRLLKAIKAKYIFAIYLVGLVNFVVVKYFGSVHRVMDRIENVKSQKAEGYWHVQLVPFRTIISSWDSYRVLGSTIQRQLL</sequence>
<comment type="caution">
    <text evidence="2">The sequence shown here is derived from an EMBL/GenBank/DDBJ whole genome shotgun (WGS) entry which is preliminary data.</text>
</comment>
<evidence type="ECO:0000313" key="3">
    <source>
        <dbReference type="Proteomes" id="UP000256304"/>
    </source>
</evidence>
<keyword evidence="1" id="KW-0472">Membrane</keyword>
<evidence type="ECO:0000256" key="1">
    <source>
        <dbReference type="SAM" id="Phobius"/>
    </source>
</evidence>
<protein>
    <submittedName>
        <fullName evidence="2">Uncharacterized protein</fullName>
    </submittedName>
</protein>